<proteinExistence type="predicted"/>
<protein>
    <submittedName>
        <fullName evidence="1">DUF4365 domain-containing protein</fullName>
    </submittedName>
</protein>
<evidence type="ECO:0000313" key="1">
    <source>
        <dbReference type="EMBL" id="MFD1131301.1"/>
    </source>
</evidence>
<gene>
    <name evidence="1" type="ORF">ACFQ3J_24580</name>
</gene>
<comment type="caution">
    <text evidence="1">The sequence shown here is derived from an EMBL/GenBank/DDBJ whole genome shotgun (WGS) entry which is preliminary data.</text>
</comment>
<accession>A0ABW3QH75</accession>
<dbReference type="EMBL" id="JBHTKX010000008">
    <property type="protein sequence ID" value="MFD1131301.1"/>
    <property type="molecule type" value="Genomic_DNA"/>
</dbReference>
<dbReference type="Proteomes" id="UP001597169">
    <property type="component" value="Unassembled WGS sequence"/>
</dbReference>
<dbReference type="RefSeq" id="WP_090727581.1">
    <property type="nucleotide sequence ID" value="NZ_JBHTKX010000008.1"/>
</dbReference>
<keyword evidence="2" id="KW-1185">Reference proteome</keyword>
<name>A0ABW3QH75_9BACL</name>
<reference evidence="2" key="1">
    <citation type="journal article" date="2019" name="Int. J. Syst. Evol. Microbiol.">
        <title>The Global Catalogue of Microorganisms (GCM) 10K type strain sequencing project: providing services to taxonomists for standard genome sequencing and annotation.</title>
        <authorList>
            <consortium name="The Broad Institute Genomics Platform"/>
            <consortium name="The Broad Institute Genome Sequencing Center for Infectious Disease"/>
            <person name="Wu L."/>
            <person name="Ma J."/>
        </authorList>
    </citation>
    <scope>NUCLEOTIDE SEQUENCE [LARGE SCALE GENOMIC DNA]</scope>
    <source>
        <strain evidence="2">CCUG 53519</strain>
    </source>
</reference>
<evidence type="ECO:0000313" key="2">
    <source>
        <dbReference type="Proteomes" id="UP001597169"/>
    </source>
</evidence>
<sequence>MKSVKFSNSQIELKAVNAVVNAAVQPHSYLIPNIPVGDKGVSFDGDIQVFSDSSERKESLIGIVPVQVKGTQVVQFHGGIRSFSMNLAHYKNYLNHDGVLLLVVEIKASGETKIFYKSLLSLELKQLIEGRPQTKTKSIRLRPLDETTLYKVCRKFLVEKKFQPRVLLERKANNLDFKNFTLTSLTFDLSDPKTSNIFDHDFTMYGTDSTDLRHPLSINRITALTKKDIIKIDVNNNSYDLYSEITFEDDRLTIQLEKDVKIIISENANIFRLEFIGFTSLSSQLRVVPFLKDLLISKKIEFNDNVFQFNDDFKVDFDYEEYQVFLNHTKDVFELLGIPEDTIFEEQEDEDIESQLRSLIETVHSNKLTRISIVDPHLVRFINLRIGNQTISLFYEPDSGMILKNAFSQTMLDQEVLIQYDQQKDRNEHSVYALLNEKFLMSINFDSKIVKQSFDMIDPFTNNDVFNTTNHFCLSCIRAYDICKNGELLSIAIHIYDKYIAALGSIEEYSGNDSVVLVNMLQVKKRQQNLNFDDKQILYRLRRQAVRSDNHELLFCVNILLDYVDEAQFAYNLMSIEQQQQYKDMPIFMLFHLMT</sequence>
<organism evidence="1 2">
    <name type="scientific">Paenibacillus provencensis</name>
    <dbReference type="NCBI Taxonomy" id="441151"/>
    <lineage>
        <taxon>Bacteria</taxon>
        <taxon>Bacillati</taxon>
        <taxon>Bacillota</taxon>
        <taxon>Bacilli</taxon>
        <taxon>Bacillales</taxon>
        <taxon>Paenibacillaceae</taxon>
        <taxon>Paenibacillus</taxon>
    </lineage>
</organism>